<feature type="chain" id="PRO_5002129711" evidence="2">
    <location>
        <begin position="19"/>
        <end position="472"/>
    </location>
</feature>
<evidence type="ECO:0000256" key="1">
    <source>
        <dbReference type="ARBA" id="ARBA00022801"/>
    </source>
</evidence>
<dbReference type="Pfam" id="PF03629">
    <property type="entry name" value="SASA"/>
    <property type="match status" value="1"/>
</dbReference>
<dbReference type="EMBL" id="JSYN01000023">
    <property type="protein sequence ID" value="KIA92086.1"/>
    <property type="molecule type" value="Genomic_DNA"/>
</dbReference>
<feature type="domain" description="Sialate O-acetylesterase" evidence="3">
    <location>
        <begin position="103"/>
        <end position="357"/>
    </location>
</feature>
<dbReference type="GO" id="GO:0005975">
    <property type="term" value="P:carbohydrate metabolic process"/>
    <property type="evidence" value="ECO:0007669"/>
    <property type="project" value="TreeGrafter"/>
</dbReference>
<dbReference type="InterPro" id="IPR039329">
    <property type="entry name" value="SIAE"/>
</dbReference>
<gene>
    <name evidence="4" type="ORF">OC25_18565</name>
</gene>
<dbReference type="Gene3D" id="3.40.50.1110">
    <property type="entry name" value="SGNH hydrolase"/>
    <property type="match status" value="1"/>
</dbReference>
<evidence type="ECO:0000313" key="5">
    <source>
        <dbReference type="Proteomes" id="UP000031246"/>
    </source>
</evidence>
<dbReference type="GO" id="GO:0001681">
    <property type="term" value="F:sialate O-acetylesterase activity"/>
    <property type="evidence" value="ECO:0007669"/>
    <property type="project" value="InterPro"/>
</dbReference>
<protein>
    <submittedName>
        <fullName evidence="4">9-O-acetylesterase</fullName>
    </submittedName>
</protein>
<evidence type="ECO:0000256" key="2">
    <source>
        <dbReference type="SAM" id="SignalP"/>
    </source>
</evidence>
<dbReference type="InterPro" id="IPR005181">
    <property type="entry name" value="SASA"/>
</dbReference>
<sequence>MKLKLILFLILCSSIASATVKPASIFTDHMVLQQQSKVAIWGWAKPAIKVKVLTSWNKTSYAATTDETGKWKVKVATPAAGGPYEIELNDGEKLLLKDILIGEVWFCGGQSNMEMPMKGFKSQPVIGSNEVILKSSNPNIRLYTVPRSSITERQENSKPSLWKLAEPETVSNFSATAYYFGSLLSEMLHVPIGLINDSYGGSSIEAWMSPEDLKPFTEVKIPSKGDSIKEVSRTPTTLYNGMLYPVIGYGIKGAIWYQGESNYERPQRYEDLFPAMVSSWRQHWDNGEFPFYYAQIAPYNYSLIAKPGTNYNSAYLRDAQRKSLSKIPNSGMAVLMDIGEENSIHPANKKQGGQRLAYIALAQTYGIKGFGALSPAYELLSIEKNTATLKFQNVPNGLTSFGKALSLFEIAGADHKFYPAKATIKGSSIIVSAEEVKVPVAVRYAFKDFVTGDLFGNDGLPASSFRTDNWEK</sequence>
<keyword evidence="1" id="KW-0378">Hydrolase</keyword>
<keyword evidence="5" id="KW-1185">Reference proteome</keyword>
<dbReference type="OrthoDB" id="9816001at2"/>
<evidence type="ECO:0000259" key="3">
    <source>
        <dbReference type="Pfam" id="PF03629"/>
    </source>
</evidence>
<dbReference type="RefSeq" id="WP_039479127.1">
    <property type="nucleotide sequence ID" value="NZ_JSYN01000023.1"/>
</dbReference>
<dbReference type="InterPro" id="IPR036514">
    <property type="entry name" value="SGNH_hydro_sf"/>
</dbReference>
<accession>A0A0C1D4X5</accession>
<comment type="caution">
    <text evidence="4">The sequence shown here is derived from an EMBL/GenBank/DDBJ whole genome shotgun (WGS) entry which is preliminary data.</text>
</comment>
<dbReference type="Proteomes" id="UP000031246">
    <property type="component" value="Unassembled WGS sequence"/>
</dbReference>
<organism evidence="4 5">
    <name type="scientific">Pedobacter kyungheensis</name>
    <dbReference type="NCBI Taxonomy" id="1069985"/>
    <lineage>
        <taxon>Bacteria</taxon>
        <taxon>Pseudomonadati</taxon>
        <taxon>Bacteroidota</taxon>
        <taxon>Sphingobacteriia</taxon>
        <taxon>Sphingobacteriales</taxon>
        <taxon>Sphingobacteriaceae</taxon>
        <taxon>Pedobacter</taxon>
    </lineage>
</organism>
<dbReference type="PANTHER" id="PTHR22901:SF0">
    <property type="entry name" value="SIALATE O-ACETYLESTERASE"/>
    <property type="match status" value="1"/>
</dbReference>
<proteinExistence type="predicted"/>
<dbReference type="SUPFAM" id="SSF52266">
    <property type="entry name" value="SGNH hydrolase"/>
    <property type="match status" value="1"/>
</dbReference>
<dbReference type="AlphaFoldDB" id="A0A0C1D4X5"/>
<name>A0A0C1D4X5_9SPHI</name>
<evidence type="ECO:0000313" key="4">
    <source>
        <dbReference type="EMBL" id="KIA92086.1"/>
    </source>
</evidence>
<feature type="signal peptide" evidence="2">
    <location>
        <begin position="1"/>
        <end position="18"/>
    </location>
</feature>
<reference evidence="4 5" key="1">
    <citation type="submission" date="2014-10" db="EMBL/GenBank/DDBJ databases">
        <title>Pedobacter Kyungheensis.</title>
        <authorList>
            <person name="Anderson B.M."/>
            <person name="Newman J.D."/>
        </authorList>
    </citation>
    <scope>NUCLEOTIDE SEQUENCE [LARGE SCALE GENOMIC DNA]</scope>
    <source>
        <strain evidence="4 5">KACC 16221</strain>
    </source>
</reference>
<dbReference type="PANTHER" id="PTHR22901">
    <property type="entry name" value="SIALATE O-ACETYLESTERASE"/>
    <property type="match status" value="1"/>
</dbReference>
<keyword evidence="2" id="KW-0732">Signal</keyword>